<feature type="compositionally biased region" description="Low complexity" evidence="6">
    <location>
        <begin position="106"/>
        <end position="120"/>
    </location>
</feature>
<dbReference type="Proteomes" id="UP000735302">
    <property type="component" value="Unassembled WGS sequence"/>
</dbReference>
<dbReference type="InterPro" id="IPR036259">
    <property type="entry name" value="MFS_trans_sf"/>
</dbReference>
<dbReference type="InterPro" id="IPR005828">
    <property type="entry name" value="MFS_sugar_transport-like"/>
</dbReference>
<name>A0AAV3ZND7_9GAST</name>
<dbReference type="PANTHER" id="PTHR48020">
    <property type="entry name" value="PROTON MYO-INOSITOL COTRANSPORTER"/>
    <property type="match status" value="1"/>
</dbReference>
<evidence type="ECO:0000313" key="8">
    <source>
        <dbReference type="EMBL" id="GFN97440.1"/>
    </source>
</evidence>
<dbReference type="AlphaFoldDB" id="A0AAV3ZND7"/>
<dbReference type="Gene3D" id="1.20.1250.20">
    <property type="entry name" value="MFS general substrate transporter like domains"/>
    <property type="match status" value="1"/>
</dbReference>
<accession>A0AAV3ZND7</accession>
<evidence type="ECO:0000256" key="1">
    <source>
        <dbReference type="ARBA" id="ARBA00004370"/>
    </source>
</evidence>
<comment type="caution">
    <text evidence="8">The sequence shown here is derived from an EMBL/GenBank/DDBJ whole genome shotgun (WGS) entry which is preliminary data.</text>
</comment>
<comment type="subcellular location">
    <subcellularLocation>
        <location evidence="1">Membrane</location>
    </subcellularLocation>
</comment>
<dbReference type="Pfam" id="PF00083">
    <property type="entry name" value="Sugar_tr"/>
    <property type="match status" value="1"/>
</dbReference>
<dbReference type="EMBL" id="BLXT01002773">
    <property type="protein sequence ID" value="GFN97440.1"/>
    <property type="molecule type" value="Genomic_DNA"/>
</dbReference>
<feature type="transmembrane region" description="Helical" evidence="7">
    <location>
        <begin position="12"/>
        <end position="29"/>
    </location>
</feature>
<evidence type="ECO:0000256" key="5">
    <source>
        <dbReference type="ARBA" id="ARBA00023136"/>
    </source>
</evidence>
<keyword evidence="4 7" id="KW-1133">Transmembrane helix</keyword>
<evidence type="ECO:0000256" key="4">
    <source>
        <dbReference type="ARBA" id="ARBA00022989"/>
    </source>
</evidence>
<evidence type="ECO:0000313" key="9">
    <source>
        <dbReference type="Proteomes" id="UP000735302"/>
    </source>
</evidence>
<gene>
    <name evidence="8" type="ORF">PoB_002394600</name>
</gene>
<sequence length="139" mass="14829">MAHFTDQTGTFLGFSVVCLLGAVFTLLFVPETKNRTLEEIELLFMSKEAREQAIARKEERRSTLETSQHLDLNVPEIAVQEESSTDSKAVLQAPEAGDVPSEKEAGALPVEGPEAGAEGGAEAEVDVVEGAEVGAEKEA</sequence>
<feature type="region of interest" description="Disordered" evidence="6">
    <location>
        <begin position="80"/>
        <end position="139"/>
    </location>
</feature>
<evidence type="ECO:0000256" key="3">
    <source>
        <dbReference type="ARBA" id="ARBA00022692"/>
    </source>
</evidence>
<proteinExistence type="predicted"/>
<dbReference type="SUPFAM" id="SSF103473">
    <property type="entry name" value="MFS general substrate transporter"/>
    <property type="match status" value="1"/>
</dbReference>
<keyword evidence="5 7" id="KW-0472">Membrane</keyword>
<keyword evidence="9" id="KW-1185">Reference proteome</keyword>
<dbReference type="GO" id="GO:0005366">
    <property type="term" value="F:myo-inositol:proton symporter activity"/>
    <property type="evidence" value="ECO:0007669"/>
    <property type="project" value="TreeGrafter"/>
</dbReference>
<dbReference type="PANTHER" id="PTHR48020:SF12">
    <property type="entry name" value="PROTON MYO-INOSITOL COTRANSPORTER"/>
    <property type="match status" value="1"/>
</dbReference>
<dbReference type="InterPro" id="IPR050814">
    <property type="entry name" value="Myo-inositol_Transporter"/>
</dbReference>
<keyword evidence="3 7" id="KW-0812">Transmembrane</keyword>
<organism evidence="8 9">
    <name type="scientific">Plakobranchus ocellatus</name>
    <dbReference type="NCBI Taxonomy" id="259542"/>
    <lineage>
        <taxon>Eukaryota</taxon>
        <taxon>Metazoa</taxon>
        <taxon>Spiralia</taxon>
        <taxon>Lophotrochozoa</taxon>
        <taxon>Mollusca</taxon>
        <taxon>Gastropoda</taxon>
        <taxon>Heterobranchia</taxon>
        <taxon>Euthyneura</taxon>
        <taxon>Panpulmonata</taxon>
        <taxon>Sacoglossa</taxon>
        <taxon>Placobranchoidea</taxon>
        <taxon>Plakobranchidae</taxon>
        <taxon>Plakobranchus</taxon>
    </lineage>
</organism>
<protein>
    <submittedName>
        <fullName evidence="8">Facilitated trehalose transporter tret1</fullName>
    </submittedName>
</protein>
<dbReference type="GO" id="GO:0016324">
    <property type="term" value="C:apical plasma membrane"/>
    <property type="evidence" value="ECO:0007669"/>
    <property type="project" value="TreeGrafter"/>
</dbReference>
<evidence type="ECO:0000256" key="6">
    <source>
        <dbReference type="SAM" id="MobiDB-lite"/>
    </source>
</evidence>
<reference evidence="8 9" key="1">
    <citation type="journal article" date="2021" name="Elife">
        <title>Chloroplast acquisition without the gene transfer in kleptoplastic sea slugs, Plakobranchus ocellatus.</title>
        <authorList>
            <person name="Maeda T."/>
            <person name="Takahashi S."/>
            <person name="Yoshida T."/>
            <person name="Shimamura S."/>
            <person name="Takaki Y."/>
            <person name="Nagai Y."/>
            <person name="Toyoda A."/>
            <person name="Suzuki Y."/>
            <person name="Arimoto A."/>
            <person name="Ishii H."/>
            <person name="Satoh N."/>
            <person name="Nishiyama T."/>
            <person name="Hasebe M."/>
            <person name="Maruyama T."/>
            <person name="Minagawa J."/>
            <person name="Obokata J."/>
            <person name="Shigenobu S."/>
        </authorList>
    </citation>
    <scope>NUCLEOTIDE SEQUENCE [LARGE SCALE GENOMIC DNA]</scope>
</reference>
<evidence type="ECO:0000256" key="7">
    <source>
        <dbReference type="SAM" id="Phobius"/>
    </source>
</evidence>
<evidence type="ECO:0000256" key="2">
    <source>
        <dbReference type="ARBA" id="ARBA00022448"/>
    </source>
</evidence>
<keyword evidence="2" id="KW-0813">Transport</keyword>